<name>A0A2K3K1E8_TRIPR</name>
<feature type="non-terminal residue" evidence="1">
    <location>
        <position position="140"/>
    </location>
</feature>
<dbReference type="AlphaFoldDB" id="A0A2K3K1E8"/>
<protein>
    <submittedName>
        <fullName evidence="1">Uncharacterized protein</fullName>
    </submittedName>
</protein>
<evidence type="ECO:0000313" key="1">
    <source>
        <dbReference type="EMBL" id="PNX60127.1"/>
    </source>
</evidence>
<proteinExistence type="predicted"/>
<dbReference type="ExpressionAtlas" id="A0A2K3K1E8">
    <property type="expression patterns" value="baseline"/>
</dbReference>
<organism evidence="1 2">
    <name type="scientific">Trifolium pratense</name>
    <name type="common">Red clover</name>
    <dbReference type="NCBI Taxonomy" id="57577"/>
    <lineage>
        <taxon>Eukaryota</taxon>
        <taxon>Viridiplantae</taxon>
        <taxon>Streptophyta</taxon>
        <taxon>Embryophyta</taxon>
        <taxon>Tracheophyta</taxon>
        <taxon>Spermatophyta</taxon>
        <taxon>Magnoliopsida</taxon>
        <taxon>eudicotyledons</taxon>
        <taxon>Gunneridae</taxon>
        <taxon>Pentapetalae</taxon>
        <taxon>rosids</taxon>
        <taxon>fabids</taxon>
        <taxon>Fabales</taxon>
        <taxon>Fabaceae</taxon>
        <taxon>Papilionoideae</taxon>
        <taxon>50 kb inversion clade</taxon>
        <taxon>NPAAA clade</taxon>
        <taxon>Hologalegina</taxon>
        <taxon>IRL clade</taxon>
        <taxon>Trifolieae</taxon>
        <taxon>Trifolium</taxon>
    </lineage>
</organism>
<accession>A0A2K3K1E8</accession>
<dbReference type="Proteomes" id="UP000236291">
    <property type="component" value="Unassembled WGS sequence"/>
</dbReference>
<evidence type="ECO:0000313" key="2">
    <source>
        <dbReference type="Proteomes" id="UP000236291"/>
    </source>
</evidence>
<reference evidence="1 2" key="2">
    <citation type="journal article" date="2017" name="Front. Plant Sci.">
        <title>Gene Classification and Mining of Molecular Markers Useful in Red Clover (Trifolium pratense) Breeding.</title>
        <authorList>
            <person name="Istvanek J."/>
            <person name="Dluhosova J."/>
            <person name="Dluhos P."/>
            <person name="Patkova L."/>
            <person name="Nedelnik J."/>
            <person name="Repkova J."/>
        </authorList>
    </citation>
    <scope>NUCLEOTIDE SEQUENCE [LARGE SCALE GENOMIC DNA]</scope>
    <source>
        <strain evidence="2">cv. Tatra</strain>
        <tissue evidence="1">Young leaves</tissue>
    </source>
</reference>
<gene>
    <name evidence="1" type="ORF">L195_g051767</name>
</gene>
<dbReference type="STRING" id="57577.A0A2K3K1E8"/>
<sequence length="140" mass="14561">MGNGIGKLTVCFTGNNGGKRKHDISILITDPLDEGLGHSFCYVRPDPTRLSSSKVHSEETTTFRTISGASVSANTSTPLSTAFMDLYSYGCFDRAAAFESSTSFASLPLQPIPKNLISSGSGPFSGNFGVGGGFPSSGPL</sequence>
<dbReference type="EMBL" id="ASHM01082071">
    <property type="protein sequence ID" value="PNX60127.1"/>
    <property type="molecule type" value="Genomic_DNA"/>
</dbReference>
<comment type="caution">
    <text evidence="1">The sequence shown here is derived from an EMBL/GenBank/DDBJ whole genome shotgun (WGS) entry which is preliminary data.</text>
</comment>
<reference evidence="1 2" key="1">
    <citation type="journal article" date="2014" name="Am. J. Bot.">
        <title>Genome assembly and annotation for red clover (Trifolium pratense; Fabaceae).</title>
        <authorList>
            <person name="Istvanek J."/>
            <person name="Jaros M."/>
            <person name="Krenek A."/>
            <person name="Repkova J."/>
        </authorList>
    </citation>
    <scope>NUCLEOTIDE SEQUENCE [LARGE SCALE GENOMIC DNA]</scope>
    <source>
        <strain evidence="2">cv. Tatra</strain>
        <tissue evidence="1">Young leaves</tissue>
    </source>
</reference>